<dbReference type="RefSeq" id="WP_274120672.1">
    <property type="nucleotide sequence ID" value="NZ_JANIAM010000018.1"/>
</dbReference>
<protein>
    <submittedName>
        <fullName evidence="1">Uncharacterized protein</fullName>
    </submittedName>
</protein>
<dbReference type="Proteomes" id="UP001150728">
    <property type="component" value="Unassembled WGS sequence"/>
</dbReference>
<organism evidence="1 2">
    <name type="scientific">Pseudomonas asiatica</name>
    <dbReference type="NCBI Taxonomy" id="2219225"/>
    <lineage>
        <taxon>Bacteria</taxon>
        <taxon>Pseudomonadati</taxon>
        <taxon>Pseudomonadota</taxon>
        <taxon>Gammaproteobacteria</taxon>
        <taxon>Pseudomonadales</taxon>
        <taxon>Pseudomonadaceae</taxon>
        <taxon>Pseudomonas</taxon>
    </lineage>
</organism>
<reference evidence="1" key="1">
    <citation type="submission" date="2022-07" db="EMBL/GenBank/DDBJ databases">
        <title>Multi-strain Analysis of Pseudomonas putida Reveals Metabolic and Genetic Diversity.</title>
        <authorList>
            <person name="Monk J.M."/>
        </authorList>
    </citation>
    <scope>NUCLEOTIDE SEQUENCE</scope>
    <source>
        <strain evidence="1">17633</strain>
    </source>
</reference>
<gene>
    <name evidence="1" type="ORF">NP554_20820</name>
</gene>
<proteinExistence type="predicted"/>
<sequence>MSKYRKGQLYTRRMHPSDDSDSWRLAMRLAFYTTMLRSGDYKSAYVLCRHGVKGIMEVGRSRKDLTSTLFMSGCRTFKDIQRKSKFGNIERAKAAKAKQVAPCPT</sequence>
<dbReference type="EMBL" id="JANIAM010000018">
    <property type="protein sequence ID" value="MDD2114227.1"/>
    <property type="molecule type" value="Genomic_DNA"/>
</dbReference>
<comment type="caution">
    <text evidence="1">The sequence shown here is derived from an EMBL/GenBank/DDBJ whole genome shotgun (WGS) entry which is preliminary data.</text>
</comment>
<evidence type="ECO:0000313" key="2">
    <source>
        <dbReference type="Proteomes" id="UP001150728"/>
    </source>
</evidence>
<evidence type="ECO:0000313" key="1">
    <source>
        <dbReference type="EMBL" id="MDD2114227.1"/>
    </source>
</evidence>
<dbReference type="AlphaFoldDB" id="A0A9X4DD16"/>
<accession>A0A9X4DD16</accession>
<name>A0A9X4DD16_9PSED</name>